<evidence type="ECO:0000313" key="3">
    <source>
        <dbReference type="Proteomes" id="UP000702209"/>
    </source>
</evidence>
<dbReference type="RefSeq" id="WP_195130622.1">
    <property type="nucleotide sequence ID" value="NZ_JADLQX010000012.1"/>
</dbReference>
<gene>
    <name evidence="2" type="ORF">IU459_17610</name>
</gene>
<keyword evidence="3" id="KW-1185">Reference proteome</keyword>
<evidence type="ECO:0000313" key="2">
    <source>
        <dbReference type="EMBL" id="MBF6299347.1"/>
    </source>
</evidence>
<sequence>MSGRRRPTGARRGHGARGRPSRHGQRGRENGGRRKLADHPSVAERLETVDLLLAGAVTDAGGLWSRATAWILRIALEQAVDEVWLRLAPALVRCPMRAQLIALRAFAGPDVAARVAVLWAALSRAAHHHDYELAPSVTDLRRWREQTLALAAELAAVDAHRG</sequence>
<organism evidence="2 3">
    <name type="scientific">Nocardia amamiensis</name>
    <dbReference type="NCBI Taxonomy" id="404578"/>
    <lineage>
        <taxon>Bacteria</taxon>
        <taxon>Bacillati</taxon>
        <taxon>Actinomycetota</taxon>
        <taxon>Actinomycetes</taxon>
        <taxon>Mycobacteriales</taxon>
        <taxon>Nocardiaceae</taxon>
        <taxon>Nocardia</taxon>
    </lineage>
</organism>
<reference evidence="2 3" key="1">
    <citation type="submission" date="2020-10" db="EMBL/GenBank/DDBJ databases">
        <title>Identification of Nocardia species via Next-generation sequencing and recognition of intraspecies genetic diversity.</title>
        <authorList>
            <person name="Li P."/>
            <person name="Li P."/>
            <person name="Lu B."/>
        </authorList>
    </citation>
    <scope>NUCLEOTIDE SEQUENCE [LARGE SCALE GENOMIC DNA]</scope>
    <source>
        <strain evidence="2 3">BJ06-0157</strain>
    </source>
</reference>
<feature type="compositionally biased region" description="Basic and acidic residues" evidence="1">
    <location>
        <begin position="26"/>
        <end position="39"/>
    </location>
</feature>
<dbReference type="EMBL" id="JADLQX010000012">
    <property type="protein sequence ID" value="MBF6299347.1"/>
    <property type="molecule type" value="Genomic_DNA"/>
</dbReference>
<accession>A0ABS0CRY2</accession>
<feature type="region of interest" description="Disordered" evidence="1">
    <location>
        <begin position="1"/>
        <end position="39"/>
    </location>
</feature>
<comment type="caution">
    <text evidence="2">The sequence shown here is derived from an EMBL/GenBank/DDBJ whole genome shotgun (WGS) entry which is preliminary data.</text>
</comment>
<protein>
    <submittedName>
        <fullName evidence="2">Uncharacterized protein</fullName>
    </submittedName>
</protein>
<feature type="compositionally biased region" description="Basic residues" evidence="1">
    <location>
        <begin position="1"/>
        <end position="25"/>
    </location>
</feature>
<dbReference type="Proteomes" id="UP000702209">
    <property type="component" value="Unassembled WGS sequence"/>
</dbReference>
<name>A0ABS0CRY2_9NOCA</name>
<proteinExistence type="predicted"/>
<evidence type="ECO:0000256" key="1">
    <source>
        <dbReference type="SAM" id="MobiDB-lite"/>
    </source>
</evidence>